<protein>
    <recommendedName>
        <fullName evidence="3">Phytocyanin domain-containing protein</fullName>
    </recommendedName>
</protein>
<dbReference type="SUPFAM" id="SSF49503">
    <property type="entry name" value="Cupredoxins"/>
    <property type="match status" value="1"/>
</dbReference>
<organism evidence="4 5">
    <name type="scientific">Nyssa sinensis</name>
    <dbReference type="NCBI Taxonomy" id="561372"/>
    <lineage>
        <taxon>Eukaryota</taxon>
        <taxon>Viridiplantae</taxon>
        <taxon>Streptophyta</taxon>
        <taxon>Embryophyta</taxon>
        <taxon>Tracheophyta</taxon>
        <taxon>Spermatophyta</taxon>
        <taxon>Magnoliopsida</taxon>
        <taxon>eudicotyledons</taxon>
        <taxon>Gunneridae</taxon>
        <taxon>Pentapetalae</taxon>
        <taxon>asterids</taxon>
        <taxon>Cornales</taxon>
        <taxon>Nyssaceae</taxon>
        <taxon>Nyssa</taxon>
    </lineage>
</organism>
<keyword evidence="2" id="KW-0732">Signal</keyword>
<dbReference type="AlphaFoldDB" id="A0A5J4ZGB8"/>
<sequence>MALRSIFIILAIIFPAMVSAMDFMVGDDKGWTINFDYQTWAQGKDFRVGDRLGKDIIVLATPGRKWYLCGVGKHCAAGGQKLAITVQPQMMAPSPAPTPSFGSSQALPYTNSANGITANFQSVMVVVAGIAFLSIFRA</sequence>
<dbReference type="PANTHER" id="PTHR33021">
    <property type="entry name" value="BLUE COPPER PROTEIN"/>
    <property type="match status" value="1"/>
</dbReference>
<dbReference type="Gene3D" id="2.60.40.420">
    <property type="entry name" value="Cupredoxins - blue copper proteins"/>
    <property type="match status" value="2"/>
</dbReference>
<evidence type="ECO:0000256" key="1">
    <source>
        <dbReference type="SAM" id="Phobius"/>
    </source>
</evidence>
<dbReference type="Pfam" id="PF02298">
    <property type="entry name" value="Cu_bind_like"/>
    <property type="match status" value="1"/>
</dbReference>
<dbReference type="GO" id="GO:0009055">
    <property type="term" value="F:electron transfer activity"/>
    <property type="evidence" value="ECO:0007669"/>
    <property type="project" value="InterPro"/>
</dbReference>
<feature type="signal peptide" evidence="2">
    <location>
        <begin position="1"/>
        <end position="20"/>
    </location>
</feature>
<evidence type="ECO:0000313" key="4">
    <source>
        <dbReference type="EMBL" id="KAA8516884.1"/>
    </source>
</evidence>
<dbReference type="GO" id="GO:0005886">
    <property type="term" value="C:plasma membrane"/>
    <property type="evidence" value="ECO:0007669"/>
    <property type="project" value="TreeGrafter"/>
</dbReference>
<dbReference type="EMBL" id="CM018051">
    <property type="protein sequence ID" value="KAA8516884.1"/>
    <property type="molecule type" value="Genomic_DNA"/>
</dbReference>
<dbReference type="InterPro" id="IPR008972">
    <property type="entry name" value="Cupredoxin"/>
</dbReference>
<proteinExistence type="predicted"/>
<keyword evidence="1" id="KW-1133">Transmembrane helix</keyword>
<dbReference type="OrthoDB" id="687943at2759"/>
<accession>A0A5J4ZGB8</accession>
<evidence type="ECO:0000313" key="5">
    <source>
        <dbReference type="Proteomes" id="UP000325577"/>
    </source>
</evidence>
<name>A0A5J4ZGB8_9ASTE</name>
<dbReference type="Proteomes" id="UP000325577">
    <property type="component" value="Linkage Group LG8"/>
</dbReference>
<keyword evidence="5" id="KW-1185">Reference proteome</keyword>
<dbReference type="InterPro" id="IPR039391">
    <property type="entry name" value="Phytocyanin-like"/>
</dbReference>
<evidence type="ECO:0000259" key="3">
    <source>
        <dbReference type="Pfam" id="PF02298"/>
    </source>
</evidence>
<reference evidence="4 5" key="1">
    <citation type="submission" date="2019-09" db="EMBL/GenBank/DDBJ databases">
        <title>A chromosome-level genome assembly of the Chinese tupelo Nyssa sinensis.</title>
        <authorList>
            <person name="Yang X."/>
            <person name="Kang M."/>
            <person name="Yang Y."/>
            <person name="Xiong H."/>
            <person name="Wang M."/>
            <person name="Zhang Z."/>
            <person name="Wang Z."/>
            <person name="Wu H."/>
            <person name="Ma T."/>
            <person name="Liu J."/>
            <person name="Xi Z."/>
        </authorList>
    </citation>
    <scope>NUCLEOTIDE SEQUENCE [LARGE SCALE GENOMIC DNA]</scope>
    <source>
        <strain evidence="4">J267</strain>
        <tissue evidence="4">Leaf</tissue>
    </source>
</reference>
<feature type="domain" description="Phytocyanin" evidence="3">
    <location>
        <begin position="31"/>
        <end position="52"/>
    </location>
</feature>
<keyword evidence="1" id="KW-0472">Membrane</keyword>
<feature type="chain" id="PRO_5023855634" description="Phytocyanin domain-containing protein" evidence="2">
    <location>
        <begin position="21"/>
        <end position="138"/>
    </location>
</feature>
<feature type="transmembrane region" description="Helical" evidence="1">
    <location>
        <begin position="116"/>
        <end position="136"/>
    </location>
</feature>
<keyword evidence="1" id="KW-0812">Transmembrane</keyword>
<evidence type="ECO:0000256" key="2">
    <source>
        <dbReference type="SAM" id="SignalP"/>
    </source>
</evidence>
<dbReference type="InterPro" id="IPR003245">
    <property type="entry name" value="Phytocyanin_dom"/>
</dbReference>
<gene>
    <name evidence="4" type="ORF">F0562_017298</name>
</gene>
<dbReference type="PANTHER" id="PTHR33021:SF533">
    <property type="entry name" value="PHYTOCYANIN DOMAIN-CONTAINING PROTEIN"/>
    <property type="match status" value="1"/>
</dbReference>